<dbReference type="Gene3D" id="3.20.20.80">
    <property type="entry name" value="Glycosidases"/>
    <property type="match status" value="3"/>
</dbReference>
<evidence type="ECO:0000313" key="1">
    <source>
        <dbReference type="EMBL" id="VFU13817.1"/>
    </source>
</evidence>
<gene>
    <name evidence="1" type="ORF">SCFA_2300003</name>
</gene>
<reference evidence="1" key="1">
    <citation type="submission" date="2019-03" db="EMBL/GenBank/DDBJ databases">
        <authorList>
            <person name="Hao L."/>
        </authorList>
    </citation>
    <scope>NUCLEOTIDE SEQUENCE</scope>
</reference>
<name>A0A485LYT6_9ZZZZ</name>
<dbReference type="NCBIfam" id="TIGR02401">
    <property type="entry name" value="trehalose_TreY"/>
    <property type="match status" value="1"/>
</dbReference>
<proteinExistence type="predicted"/>
<sequence>MLESGELKLTVAEDGLRVSLQGGSYPLSPASAGRLLREWSGSPTAAGSAGAAPGEPPRDNLARVLQELPPLNSPEYGAGFQRAWDLFRHFYNSHTGFKDFVDGQLQALNGRRGDPASFGRLDRILEEQAYRLAFWRTALEEINYRRFFDVTGLVSLRMEDEGVFDAVHGLVFKLVRAGRVTGLRIDHIDGLQDPRTYLCRLQERLSGGGRNFYIIAEKILAEDEELPADWPVCGTTGYDYLNLLNGLFVDGEGSAGLDRAYAQLSETEGDFSDVVYRQKKRVLTSLFSGEMRSLARHLGRLAEQDRHGRDISLSGLEQALVEVTACLPVYRTYIRDLAVPERERRIIEGAVAEAKRRLPAAAFACDFLRRVMLLEFPPGLPEVQQQNWLDFVRRWQQYTGPAMAKGFEDTTLYIYNRLISLNEVGGNPAGRGISVAEFHRRNVERQKRISHTMNATSTHDTKRGEDVRARINVLSELPGAWSMLVKRWSNWNSPRKPVLDGLPAPGAAGEMLIYQTLAGAWPLREEDVPSFRERLKAYVVKAAREAKLRTNWLDPCEAYEGALEEFVTAILEPSPENRFLQDFLEFQKTLAYFGALNALSQVLLKIASPGVPDFYQGTELWTFSLVDPDNRRPVDFGERAALLAALREEEEAGGRAALAKKLLGGWEDGRVKLYLIYKALHLRRSSRKLFENGEYIPVEAVGARRRHVCAFIRRLENSWVLVAAPRLAARLYAAGLGLVSEEAKEPSPYFYHPADPCPGLSQPSEAREPSPCFPPLPDSLLLPAELWEDTALLLPEGAPEHWRNIFTDEEISAAPEGPEAAPAGRKTLPLARLFAGFPAALLTPDRT</sequence>
<dbReference type="AlphaFoldDB" id="A0A485LYT6"/>
<dbReference type="SUPFAM" id="SSF51445">
    <property type="entry name" value="(Trans)glycosidases"/>
    <property type="match status" value="1"/>
</dbReference>
<dbReference type="InterPro" id="IPR012767">
    <property type="entry name" value="Trehalose_TreY"/>
</dbReference>
<dbReference type="PANTHER" id="PTHR10357">
    <property type="entry name" value="ALPHA-AMYLASE FAMILY MEMBER"/>
    <property type="match status" value="1"/>
</dbReference>
<dbReference type="CDD" id="cd11336">
    <property type="entry name" value="AmyAc_MTSase"/>
    <property type="match status" value="1"/>
</dbReference>
<accession>A0A485LYT6</accession>
<dbReference type="GO" id="GO:0030980">
    <property type="term" value="P:alpha-glucan catabolic process"/>
    <property type="evidence" value="ECO:0007669"/>
    <property type="project" value="TreeGrafter"/>
</dbReference>
<dbReference type="EMBL" id="CAADRN010000147">
    <property type="protein sequence ID" value="VFU13817.1"/>
    <property type="molecule type" value="Genomic_DNA"/>
</dbReference>
<dbReference type="InterPro" id="IPR017853">
    <property type="entry name" value="GH"/>
</dbReference>
<protein>
    <submittedName>
        <fullName evidence="1">Maltooligosyl trehalose synthase</fullName>
    </submittedName>
</protein>
<organism evidence="1">
    <name type="scientific">anaerobic digester metagenome</name>
    <dbReference type="NCBI Taxonomy" id="1263854"/>
    <lineage>
        <taxon>unclassified sequences</taxon>
        <taxon>metagenomes</taxon>
        <taxon>ecological metagenomes</taxon>
    </lineage>
</organism>
<dbReference type="PANTHER" id="PTHR10357:SF216">
    <property type="entry name" value="MALTOOLIGOSYL TREHALOSE SYNTHASE-RELATED"/>
    <property type="match status" value="1"/>
</dbReference>
<dbReference type="GO" id="GO:0005992">
    <property type="term" value="P:trehalose biosynthetic process"/>
    <property type="evidence" value="ECO:0007669"/>
    <property type="project" value="TreeGrafter"/>
</dbReference>
<dbReference type="GO" id="GO:0047470">
    <property type="term" value="F:(1,4)-alpha-D-glucan 1-alpha-D-glucosylmutase activity"/>
    <property type="evidence" value="ECO:0007669"/>
    <property type="project" value="TreeGrafter"/>
</dbReference>